<dbReference type="Pfam" id="PF00378">
    <property type="entry name" value="ECH_1"/>
    <property type="match status" value="1"/>
</dbReference>
<keyword evidence="6" id="KW-1185">Reference proteome</keyword>
<protein>
    <recommendedName>
        <fullName evidence="7">Enoyl-CoA hydratase</fullName>
    </recommendedName>
</protein>
<dbReference type="InterPro" id="IPR001753">
    <property type="entry name" value="Enoyl-CoA_hydra/iso"/>
</dbReference>
<dbReference type="PANTHER" id="PTHR11941:SF75">
    <property type="entry name" value="ENOYL-COA HYDRATASE_ISOMERASE FAMILY PROTEIN"/>
    <property type="match status" value="1"/>
</dbReference>
<keyword evidence="4" id="KW-0472">Membrane</keyword>
<organism evidence="5 6">
    <name type="scientific">Pocillopora damicornis</name>
    <name type="common">Cauliflower coral</name>
    <name type="synonym">Millepora damicornis</name>
    <dbReference type="NCBI Taxonomy" id="46731"/>
    <lineage>
        <taxon>Eukaryota</taxon>
        <taxon>Metazoa</taxon>
        <taxon>Cnidaria</taxon>
        <taxon>Anthozoa</taxon>
        <taxon>Hexacorallia</taxon>
        <taxon>Scleractinia</taxon>
        <taxon>Astrocoeniina</taxon>
        <taxon>Pocilloporidae</taxon>
        <taxon>Pocillopora</taxon>
    </lineage>
</organism>
<evidence type="ECO:0000256" key="3">
    <source>
        <dbReference type="ARBA" id="ARBA00023098"/>
    </source>
</evidence>
<evidence type="ECO:0000256" key="1">
    <source>
        <dbReference type="ARBA" id="ARBA00000452"/>
    </source>
</evidence>
<dbReference type="OrthoDB" id="1696280at2759"/>
<keyword evidence="4" id="KW-0812">Transmembrane</keyword>
<dbReference type="STRING" id="46731.A0A3M6U9F3"/>
<evidence type="ECO:0000256" key="4">
    <source>
        <dbReference type="SAM" id="Phobius"/>
    </source>
</evidence>
<dbReference type="GO" id="GO:0005777">
    <property type="term" value="C:peroxisome"/>
    <property type="evidence" value="ECO:0007669"/>
    <property type="project" value="TreeGrafter"/>
</dbReference>
<dbReference type="InterPro" id="IPR029045">
    <property type="entry name" value="ClpP/crotonase-like_dom_sf"/>
</dbReference>
<evidence type="ECO:0008006" key="7">
    <source>
        <dbReference type="Google" id="ProtNLM"/>
    </source>
</evidence>
<keyword evidence="3" id="KW-0443">Lipid metabolism</keyword>
<gene>
    <name evidence="5" type="ORF">pdam_00004849</name>
</gene>
<dbReference type="FunFam" id="3.90.226.10:FF:000049">
    <property type="entry name" value="Enoyl-CoA delta isomerase 3"/>
    <property type="match status" value="1"/>
</dbReference>
<dbReference type="PANTHER" id="PTHR11941">
    <property type="entry name" value="ENOYL-COA HYDRATASE-RELATED"/>
    <property type="match status" value="1"/>
</dbReference>
<evidence type="ECO:0000313" key="5">
    <source>
        <dbReference type="EMBL" id="RMX50231.1"/>
    </source>
</evidence>
<comment type="catalytic activity">
    <reaction evidence="2">
        <text>a (3E)-enoyl-CoA = a 4-saturated (2E)-enoyl-CoA</text>
        <dbReference type="Rhea" id="RHEA:45228"/>
        <dbReference type="ChEBI" id="CHEBI:58521"/>
        <dbReference type="ChEBI" id="CHEBI:85097"/>
        <dbReference type="EC" id="5.3.3.8"/>
    </reaction>
</comment>
<evidence type="ECO:0000313" key="6">
    <source>
        <dbReference type="Proteomes" id="UP000275408"/>
    </source>
</evidence>
<reference evidence="5 6" key="1">
    <citation type="journal article" date="2018" name="Sci. Rep.">
        <title>Comparative analysis of the Pocillopora damicornis genome highlights role of immune system in coral evolution.</title>
        <authorList>
            <person name="Cunning R."/>
            <person name="Bay R.A."/>
            <person name="Gillette P."/>
            <person name="Baker A.C."/>
            <person name="Traylor-Knowles N."/>
        </authorList>
    </citation>
    <scope>NUCLEOTIDE SEQUENCE [LARGE SCALE GENOMIC DNA]</scope>
    <source>
        <strain evidence="5">RSMAS</strain>
        <tissue evidence="5">Whole animal</tissue>
    </source>
</reference>
<dbReference type="Proteomes" id="UP000275408">
    <property type="component" value="Unassembled WGS sequence"/>
</dbReference>
<dbReference type="EMBL" id="RCHS01002005">
    <property type="protein sequence ID" value="RMX50231.1"/>
    <property type="molecule type" value="Genomic_DNA"/>
</dbReference>
<dbReference type="CDD" id="cd06558">
    <property type="entry name" value="crotonase-like"/>
    <property type="match status" value="1"/>
</dbReference>
<sequence length="259" mass="28880">MGNKAECNESNMAGSGKVEVSFVDNYAILSMKNGENRLNLEFFKEFYAALDEIERNEKVKFLITTGDKKFYSNGLDQEFLATCTPEEFIETTSLLPKVLARLLSFPMLTVAALNGHTFAGGALLALAHDYRVMRTKKGWFSFPEVKYGMRFGIGNNLLMRGKIKDPKVIADAVFMGRRFEAEEALAGGIVHEICDIEKLLDTAIRMGKAAVGNNNLNRNSVMHLKSDFYSDIISGLQSEILTGKGLLKSFEFFGRKSKL</sequence>
<dbReference type="GO" id="GO:0006635">
    <property type="term" value="P:fatty acid beta-oxidation"/>
    <property type="evidence" value="ECO:0007669"/>
    <property type="project" value="TreeGrafter"/>
</dbReference>
<proteinExistence type="predicted"/>
<dbReference type="GO" id="GO:0004165">
    <property type="term" value="F:delta(3)-delta(2)-enoyl-CoA isomerase activity"/>
    <property type="evidence" value="ECO:0007669"/>
    <property type="project" value="UniProtKB-EC"/>
</dbReference>
<dbReference type="Gene3D" id="3.90.226.10">
    <property type="entry name" value="2-enoyl-CoA Hydratase, Chain A, domain 1"/>
    <property type="match status" value="1"/>
</dbReference>
<evidence type="ECO:0000256" key="2">
    <source>
        <dbReference type="ARBA" id="ARBA00000765"/>
    </source>
</evidence>
<dbReference type="SUPFAM" id="SSF52096">
    <property type="entry name" value="ClpP/crotonase"/>
    <property type="match status" value="1"/>
</dbReference>
<feature type="transmembrane region" description="Helical" evidence="4">
    <location>
        <begin position="103"/>
        <end position="127"/>
    </location>
</feature>
<accession>A0A3M6U9F3</accession>
<name>A0A3M6U9F3_POCDA</name>
<comment type="caution">
    <text evidence="5">The sequence shown here is derived from an EMBL/GenBank/DDBJ whole genome shotgun (WGS) entry which is preliminary data.</text>
</comment>
<dbReference type="AlphaFoldDB" id="A0A3M6U9F3"/>
<keyword evidence="4" id="KW-1133">Transmembrane helix</keyword>
<comment type="catalytic activity">
    <reaction evidence="1">
        <text>a (3Z)-enoyl-CoA = a 4-saturated (2E)-enoyl-CoA</text>
        <dbReference type="Rhea" id="RHEA:45900"/>
        <dbReference type="ChEBI" id="CHEBI:85097"/>
        <dbReference type="ChEBI" id="CHEBI:85489"/>
        <dbReference type="EC" id="5.3.3.8"/>
    </reaction>
</comment>